<feature type="transmembrane region" description="Helical" evidence="8">
    <location>
        <begin position="206"/>
        <end position="225"/>
    </location>
</feature>
<dbReference type="Pfam" id="PF07690">
    <property type="entry name" value="MFS_1"/>
    <property type="match status" value="1"/>
</dbReference>
<feature type="transmembrane region" description="Helical" evidence="8">
    <location>
        <begin position="256"/>
        <end position="279"/>
    </location>
</feature>
<dbReference type="OrthoDB" id="9795150at2"/>
<dbReference type="GO" id="GO:0005354">
    <property type="term" value="F:galactose transmembrane transporter activity"/>
    <property type="evidence" value="ECO:0007669"/>
    <property type="project" value="InterPro"/>
</dbReference>
<dbReference type="Proteomes" id="UP000236594">
    <property type="component" value="Unassembled WGS sequence"/>
</dbReference>
<dbReference type="NCBIfam" id="TIGR01272">
    <property type="entry name" value="gluP"/>
    <property type="match status" value="1"/>
</dbReference>
<keyword evidence="7 8" id="KW-0472">Membrane</keyword>
<dbReference type="SUPFAM" id="SSF103473">
    <property type="entry name" value="MFS general substrate transporter"/>
    <property type="match status" value="1"/>
</dbReference>
<comment type="similarity">
    <text evidence="3">Belongs to the major facilitator superfamily. FHS transporter (TC 2.A.1.7) family.</text>
</comment>
<organism evidence="9 10">
    <name type="scientific">Chryseobacterium phosphatilyticum</name>
    <dbReference type="NCBI Taxonomy" id="475075"/>
    <lineage>
        <taxon>Bacteria</taxon>
        <taxon>Pseudomonadati</taxon>
        <taxon>Bacteroidota</taxon>
        <taxon>Flavobacteriia</taxon>
        <taxon>Flavobacteriales</taxon>
        <taxon>Weeksellaceae</taxon>
        <taxon>Chryseobacterium group</taxon>
        <taxon>Chryseobacterium</taxon>
    </lineage>
</organism>
<dbReference type="GO" id="GO:0005886">
    <property type="term" value="C:plasma membrane"/>
    <property type="evidence" value="ECO:0007669"/>
    <property type="project" value="UniProtKB-SubCell"/>
</dbReference>
<dbReference type="Gene3D" id="1.20.1250.20">
    <property type="entry name" value="MFS general substrate transporter like domains"/>
    <property type="match status" value="2"/>
</dbReference>
<feature type="transmembrane region" description="Helical" evidence="8">
    <location>
        <begin position="20"/>
        <end position="39"/>
    </location>
</feature>
<dbReference type="GO" id="GO:0055056">
    <property type="term" value="F:D-glucose transmembrane transporter activity"/>
    <property type="evidence" value="ECO:0007669"/>
    <property type="project" value="InterPro"/>
</dbReference>
<protein>
    <submittedName>
        <fullName evidence="9">L-fucose:H+ symporter permease</fullName>
    </submittedName>
</protein>
<evidence type="ECO:0000256" key="8">
    <source>
        <dbReference type="SAM" id="Phobius"/>
    </source>
</evidence>
<dbReference type="PANTHER" id="PTHR43702:SF11">
    <property type="entry name" value="L-FUCOSE-PROTON SYMPORTER"/>
    <property type="match status" value="1"/>
</dbReference>
<dbReference type="InterPro" id="IPR036259">
    <property type="entry name" value="MFS_trans_sf"/>
</dbReference>
<evidence type="ECO:0000256" key="3">
    <source>
        <dbReference type="ARBA" id="ARBA00009120"/>
    </source>
</evidence>
<feature type="transmembrane region" description="Helical" evidence="8">
    <location>
        <begin position="338"/>
        <end position="360"/>
    </location>
</feature>
<proteinExistence type="inferred from homology"/>
<evidence type="ECO:0000313" key="10">
    <source>
        <dbReference type="Proteomes" id="UP000236594"/>
    </source>
</evidence>
<dbReference type="PANTHER" id="PTHR43702">
    <property type="entry name" value="L-FUCOSE-PROTON SYMPORTER"/>
    <property type="match status" value="1"/>
</dbReference>
<dbReference type="RefSeq" id="WP_109712111.1">
    <property type="nucleotide sequence ID" value="NZ_PPED02000002.1"/>
</dbReference>
<dbReference type="GO" id="GO:0015535">
    <property type="term" value="F:fucose:proton symporter activity"/>
    <property type="evidence" value="ECO:0007669"/>
    <property type="project" value="InterPro"/>
</dbReference>
<feature type="transmembrane region" description="Helical" evidence="8">
    <location>
        <begin position="285"/>
        <end position="302"/>
    </location>
</feature>
<dbReference type="InterPro" id="IPR050375">
    <property type="entry name" value="MFS_TsgA-like"/>
</dbReference>
<evidence type="ECO:0000256" key="4">
    <source>
        <dbReference type="ARBA" id="ARBA00022475"/>
    </source>
</evidence>
<gene>
    <name evidence="9" type="primary">fucP</name>
    <name evidence="9" type="ORF">C1631_010990</name>
</gene>
<feature type="transmembrane region" description="Helical" evidence="8">
    <location>
        <begin position="372"/>
        <end position="392"/>
    </location>
</feature>
<sequence>MQNVTSKPSAPIPSERKNYFFPLVLVTSLFFFWGFVHNLDPVLIPHLRKAFQLTDLESSLVDFSIFIAYFLMAIPAGIIMRKYGYKSGIILGLCLFALGALLFIPAANTRMYIFFLGALFIIACGLTFLETAANPYVTILGPSETATRRLNFSQSFNGLAAFIAPIIGGKYILNEQSFTDAQIKALSTQDLEMYITQESASVKGPYLILGIIIIVVMLSFVFTRLPDIKHEDDGHTSTISNVWKHKHLRWAVVAQFFYVGAQVCVLSFFIRFIVVSAGITEKNAAFYSGLAGLAFMVGRFAGTFFMKFMKPNKLLMIYAVLSLLLTLVAIFGAGNITIYALIGVAFFMSIMFPTIFSLGISGLGKDTKIASSLIVMSIVGGAVLPLGLGYISDLTQNIQYGYIVPLICFVVVFAFGMSGWKPVDESSENIQKNHEK</sequence>
<evidence type="ECO:0000256" key="1">
    <source>
        <dbReference type="ARBA" id="ARBA00003321"/>
    </source>
</evidence>
<feature type="transmembrane region" description="Helical" evidence="8">
    <location>
        <begin position="85"/>
        <end position="104"/>
    </location>
</feature>
<keyword evidence="6 8" id="KW-1133">Transmembrane helix</keyword>
<comment type="caution">
    <text evidence="9">The sequence shown here is derived from an EMBL/GenBank/DDBJ whole genome shotgun (WGS) entry which is preliminary data.</text>
</comment>
<dbReference type="AlphaFoldDB" id="A0A316X9X2"/>
<dbReference type="InterPro" id="IPR005964">
    <property type="entry name" value="Glc/Gal_transptr_bac"/>
</dbReference>
<comment type="subcellular location">
    <subcellularLocation>
        <location evidence="2">Cell inner membrane</location>
        <topology evidence="2">Multi-pass membrane protein</topology>
    </subcellularLocation>
</comment>
<keyword evidence="5 8" id="KW-0812">Transmembrane</keyword>
<evidence type="ECO:0000256" key="7">
    <source>
        <dbReference type="ARBA" id="ARBA00023136"/>
    </source>
</evidence>
<keyword evidence="10" id="KW-1185">Reference proteome</keyword>
<accession>A0A316X9X2</accession>
<dbReference type="NCBIfam" id="TIGR00885">
    <property type="entry name" value="fucP"/>
    <property type="match status" value="1"/>
</dbReference>
<feature type="transmembrane region" description="Helical" evidence="8">
    <location>
        <begin position="60"/>
        <end position="79"/>
    </location>
</feature>
<evidence type="ECO:0000313" key="9">
    <source>
        <dbReference type="EMBL" id="PWN70487.1"/>
    </source>
</evidence>
<dbReference type="GO" id="GO:1904659">
    <property type="term" value="P:D-glucose transmembrane transport"/>
    <property type="evidence" value="ECO:0007669"/>
    <property type="project" value="InterPro"/>
</dbReference>
<name>A0A316X9X2_9FLAO</name>
<dbReference type="InterPro" id="IPR005275">
    <property type="entry name" value="Lfuc_symporter_FucP"/>
</dbReference>
<evidence type="ECO:0000256" key="2">
    <source>
        <dbReference type="ARBA" id="ARBA00004429"/>
    </source>
</evidence>
<feature type="transmembrane region" description="Helical" evidence="8">
    <location>
        <begin position="111"/>
        <end position="129"/>
    </location>
</feature>
<dbReference type="CDD" id="cd17394">
    <property type="entry name" value="MFS_FucP_like"/>
    <property type="match status" value="1"/>
</dbReference>
<evidence type="ECO:0000256" key="6">
    <source>
        <dbReference type="ARBA" id="ARBA00022989"/>
    </source>
</evidence>
<dbReference type="EMBL" id="PPED02000002">
    <property type="protein sequence ID" value="PWN70487.1"/>
    <property type="molecule type" value="Genomic_DNA"/>
</dbReference>
<evidence type="ECO:0000256" key="5">
    <source>
        <dbReference type="ARBA" id="ARBA00022692"/>
    </source>
</evidence>
<comment type="function">
    <text evidence="1">Intake of glucose and galactose.</text>
</comment>
<feature type="transmembrane region" description="Helical" evidence="8">
    <location>
        <begin position="398"/>
        <end position="417"/>
    </location>
</feature>
<feature type="transmembrane region" description="Helical" evidence="8">
    <location>
        <begin position="314"/>
        <end position="332"/>
    </location>
</feature>
<reference evidence="9 10" key="1">
    <citation type="submission" date="2018-04" db="EMBL/GenBank/DDBJ databases">
        <title>Draft Genome Sequence of Phosphate-Solubilizing Chryseobacterium sp. ISE14 that is a Biocontrol and Plant Growth-Promoting Rhizobacterium Isolated from Cucumber.</title>
        <authorList>
            <person name="Jeong J.-J."/>
            <person name="Sang M.K."/>
            <person name="Choi I.-G."/>
            <person name="Kim K.D."/>
        </authorList>
    </citation>
    <scope>NUCLEOTIDE SEQUENCE [LARGE SCALE GENOMIC DNA]</scope>
    <source>
        <strain evidence="9 10">ISE14</strain>
    </source>
</reference>
<keyword evidence="4" id="KW-1003">Cell membrane</keyword>
<dbReference type="InterPro" id="IPR011701">
    <property type="entry name" value="MFS"/>
</dbReference>